<proteinExistence type="predicted"/>
<dbReference type="PANTHER" id="PTHR47135:SF3">
    <property type="entry name" value="FIBRONECTIN TYPE-III DOMAIN-CONTAINING PROTEIN"/>
    <property type="match status" value="1"/>
</dbReference>
<dbReference type="InterPro" id="IPR003961">
    <property type="entry name" value="FN3_dom"/>
</dbReference>
<dbReference type="Proteomes" id="UP000472267">
    <property type="component" value="Chromosome 18"/>
</dbReference>
<dbReference type="Gene3D" id="2.60.40.10">
    <property type="entry name" value="Immunoglobulins"/>
    <property type="match status" value="3"/>
</dbReference>
<dbReference type="InterPro" id="IPR036116">
    <property type="entry name" value="FN3_sf"/>
</dbReference>
<evidence type="ECO:0000313" key="3">
    <source>
        <dbReference type="Proteomes" id="UP000472267"/>
    </source>
</evidence>
<dbReference type="Pfam" id="PF00041">
    <property type="entry name" value="fn3"/>
    <property type="match status" value="1"/>
</dbReference>
<reference evidence="2" key="2">
    <citation type="submission" date="2025-08" db="UniProtKB">
        <authorList>
            <consortium name="Ensembl"/>
        </authorList>
    </citation>
    <scope>IDENTIFICATION</scope>
</reference>
<dbReference type="OMA" id="MWNTARG"/>
<dbReference type="PANTHER" id="PTHR47135">
    <property type="entry name" value="FIBRONECTIN TYPE III DOMAIN-CONTAINING PROTEIN 7"/>
    <property type="match status" value="1"/>
</dbReference>
<keyword evidence="3" id="KW-1185">Reference proteome</keyword>
<organism evidence="2 3">
    <name type="scientific">Salarias fasciatus</name>
    <name type="common">Jewelled blenny</name>
    <name type="synonym">Blennius fasciatus</name>
    <dbReference type="NCBI Taxonomy" id="181472"/>
    <lineage>
        <taxon>Eukaryota</taxon>
        <taxon>Metazoa</taxon>
        <taxon>Chordata</taxon>
        <taxon>Craniata</taxon>
        <taxon>Vertebrata</taxon>
        <taxon>Euteleostomi</taxon>
        <taxon>Actinopterygii</taxon>
        <taxon>Neopterygii</taxon>
        <taxon>Teleostei</taxon>
        <taxon>Neoteleostei</taxon>
        <taxon>Acanthomorphata</taxon>
        <taxon>Ovalentaria</taxon>
        <taxon>Blenniimorphae</taxon>
        <taxon>Blenniiformes</taxon>
        <taxon>Blennioidei</taxon>
        <taxon>Blenniidae</taxon>
        <taxon>Salariinae</taxon>
        <taxon>Salarias</taxon>
    </lineage>
</organism>
<reference evidence="2" key="3">
    <citation type="submission" date="2025-09" db="UniProtKB">
        <authorList>
            <consortium name="Ensembl"/>
        </authorList>
    </citation>
    <scope>IDENTIFICATION</scope>
</reference>
<accession>A0A672FAN5</accession>
<dbReference type="InParanoid" id="A0A672FAN5"/>
<reference evidence="2" key="1">
    <citation type="submission" date="2019-06" db="EMBL/GenBank/DDBJ databases">
        <authorList>
            <consortium name="Wellcome Sanger Institute Data Sharing"/>
        </authorList>
    </citation>
    <scope>NUCLEOTIDE SEQUENCE [LARGE SCALE GENOMIC DNA]</scope>
</reference>
<protein>
    <recommendedName>
        <fullName evidence="1">Fibronectin type-III domain-containing protein</fullName>
    </recommendedName>
</protein>
<dbReference type="SUPFAM" id="SSF49265">
    <property type="entry name" value="Fibronectin type III"/>
    <property type="match status" value="4"/>
</dbReference>
<evidence type="ECO:0000313" key="2">
    <source>
        <dbReference type="Ensembl" id="ENSSFAP00005001180.1"/>
    </source>
</evidence>
<dbReference type="PROSITE" id="PS50853">
    <property type="entry name" value="FN3"/>
    <property type="match status" value="2"/>
</dbReference>
<dbReference type="Ensembl" id="ENSSFAT00005001240.1">
    <property type="protein sequence ID" value="ENSSFAP00005001180.1"/>
    <property type="gene ID" value="ENSSFAG00005000863.1"/>
</dbReference>
<name>A0A672FAN5_SALFA</name>
<dbReference type="AlphaFoldDB" id="A0A672FAN5"/>
<dbReference type="SMART" id="SM00060">
    <property type="entry name" value="FN3"/>
    <property type="match status" value="2"/>
</dbReference>
<dbReference type="InterPro" id="IPR013783">
    <property type="entry name" value="Ig-like_fold"/>
</dbReference>
<sequence length="560" mass="57061">VSAAQVAWEATGGASSYSVQAVTDQGLTVSCNASGTRCVLSGVRCGQIYTVTVTAQNEVCSDAGTSAPLRLLTGTSPLKAASAKTRTAAVASWSSTRGAATFTLTADVGGTQETLCSTQDSSCDVRGLSCGRSYSPVLTASNDQCSPLSCPVSTAPCVPWDLSTYAQCEGNLGSVSWGPSDGANAYVAVATGLDGHTHHCRTNTTSCSWDDLHCGETYSVAVRAEDEACSSPDNVFPFRAPCDPADVSVLMDCEDRSAAVSWSASQGATGYLVTAVGSHGNSSCATSGLSCDLDGLACGSVYSVQVVAVNDNCSSAPCSLARISAFTQCHNSSILVTWELMEGGEGSTVYTATAEASDHTFLSCSSSAGSCYLQGARCGLRYTVMVAASSDSCSSLRSPFSRSPAEPCPPSDVSVEASCGDGGALVSWTPSLVADSYQVVAAAADGHVHTCHSASSNCSLSGLRCEQNYVVFVTASHENCSSEASHNATLRTGTGPSAAMLYCHSAGPSCTFHGLRCGALYDFSVKVSDGTCNSSSSDPLQTGAGEAASSPQQLFIVTAC</sequence>
<dbReference type="CDD" id="cd00063">
    <property type="entry name" value="FN3"/>
    <property type="match status" value="2"/>
</dbReference>
<feature type="domain" description="Fibronectin type-III" evidence="1">
    <location>
        <begin position="1"/>
        <end position="78"/>
    </location>
</feature>
<evidence type="ECO:0000259" key="1">
    <source>
        <dbReference type="PROSITE" id="PS50853"/>
    </source>
</evidence>
<feature type="domain" description="Fibronectin type-III" evidence="1">
    <location>
        <begin position="409"/>
        <end position="497"/>
    </location>
</feature>